<reference evidence="1 2" key="1">
    <citation type="submission" date="2019-03" db="EMBL/GenBank/DDBJ databases">
        <title>The genome sequence of a newly discovered highly antifungal drug resistant Aspergillus species, Aspergillus tanneri NIH 1004.</title>
        <authorList>
            <person name="Mounaud S."/>
            <person name="Singh I."/>
            <person name="Joardar V."/>
            <person name="Pakala S."/>
            <person name="Pakala S."/>
            <person name="Venepally P."/>
            <person name="Hoover J."/>
            <person name="Nierman W."/>
            <person name="Chung J."/>
            <person name="Losada L."/>
        </authorList>
    </citation>
    <scope>NUCLEOTIDE SEQUENCE [LARGE SCALE GENOMIC DNA]</scope>
    <source>
        <strain evidence="1 2">NIH1004</strain>
    </source>
</reference>
<gene>
    <name evidence="1" type="ORF">EYZ11_003869</name>
</gene>
<comment type="caution">
    <text evidence="1">The sequence shown here is derived from an EMBL/GenBank/DDBJ whole genome shotgun (WGS) entry which is preliminary data.</text>
</comment>
<organism evidence="1 2">
    <name type="scientific">Aspergillus tanneri</name>
    <dbReference type="NCBI Taxonomy" id="1220188"/>
    <lineage>
        <taxon>Eukaryota</taxon>
        <taxon>Fungi</taxon>
        <taxon>Dikarya</taxon>
        <taxon>Ascomycota</taxon>
        <taxon>Pezizomycotina</taxon>
        <taxon>Eurotiomycetes</taxon>
        <taxon>Eurotiomycetidae</taxon>
        <taxon>Eurotiales</taxon>
        <taxon>Aspergillaceae</taxon>
        <taxon>Aspergillus</taxon>
        <taxon>Aspergillus subgen. Circumdati</taxon>
    </lineage>
</organism>
<evidence type="ECO:0000313" key="1">
    <source>
        <dbReference type="EMBL" id="THC96664.1"/>
    </source>
</evidence>
<protein>
    <submittedName>
        <fullName evidence="1">Uncharacterized protein</fullName>
    </submittedName>
</protein>
<accession>A0A4V3UQ17</accession>
<dbReference type="EMBL" id="SOSA01000104">
    <property type="protein sequence ID" value="THC96664.1"/>
    <property type="molecule type" value="Genomic_DNA"/>
</dbReference>
<dbReference type="Proteomes" id="UP000308092">
    <property type="component" value="Unassembled WGS sequence"/>
</dbReference>
<name>A0A4V3UQ17_9EURO</name>
<dbReference type="AlphaFoldDB" id="A0A4V3UQ17"/>
<keyword evidence="2" id="KW-1185">Reference proteome</keyword>
<dbReference type="VEuPathDB" id="FungiDB:EYZ11_003869"/>
<sequence>MHNTVASSFGRLNFHPLLSSMTWQATYNICYGYT</sequence>
<proteinExistence type="predicted"/>
<evidence type="ECO:0000313" key="2">
    <source>
        <dbReference type="Proteomes" id="UP000308092"/>
    </source>
</evidence>